<evidence type="ECO:0000313" key="3">
    <source>
        <dbReference type="Proteomes" id="UP000294697"/>
    </source>
</evidence>
<dbReference type="AlphaFoldDB" id="A0A4R7Z805"/>
<dbReference type="PANTHER" id="PTHR11695">
    <property type="entry name" value="ALCOHOL DEHYDROGENASE RELATED"/>
    <property type="match status" value="1"/>
</dbReference>
<evidence type="ECO:0000313" key="2">
    <source>
        <dbReference type="EMBL" id="TDW07752.1"/>
    </source>
</evidence>
<dbReference type="Pfam" id="PF13602">
    <property type="entry name" value="ADH_zinc_N_2"/>
    <property type="match status" value="1"/>
</dbReference>
<dbReference type="Gene3D" id="3.90.180.10">
    <property type="entry name" value="Medium-chain alcohol dehydrogenases, catalytic domain"/>
    <property type="match status" value="1"/>
</dbReference>
<dbReference type="SMART" id="SM00829">
    <property type="entry name" value="PKS_ER"/>
    <property type="match status" value="1"/>
</dbReference>
<dbReference type="EMBL" id="SODA01000001">
    <property type="protein sequence ID" value="TDW07752.1"/>
    <property type="molecule type" value="Genomic_DNA"/>
</dbReference>
<protein>
    <submittedName>
        <fullName evidence="2">NADPH:quinone reductase-like Zn-dependent oxidoreductase</fullName>
    </submittedName>
</protein>
<dbReference type="SUPFAM" id="SSF51735">
    <property type="entry name" value="NAD(P)-binding Rossmann-fold domains"/>
    <property type="match status" value="1"/>
</dbReference>
<evidence type="ECO:0000259" key="1">
    <source>
        <dbReference type="SMART" id="SM00829"/>
    </source>
</evidence>
<dbReference type="InterPro" id="IPR011032">
    <property type="entry name" value="GroES-like_sf"/>
</dbReference>
<dbReference type="CDD" id="cd05289">
    <property type="entry name" value="MDR_like_2"/>
    <property type="match status" value="1"/>
</dbReference>
<sequence length="313" mass="34381">MKAIVINQYGDKEELTEEELAKPEPEADEVLIEEHAAAVNPIDWKLRYGYLKEKLSFDFPIVLGWDVSGTVAEVGKDVSAFEKGDRVFVRPELTNRGAYAEYTTAREDLVARMPDNIDFKEAAAVPLAGLTAYQCLVNVGELDSDRKVLIHAGAGGVGSFGIQIAKSLGAYVATTGSTKNVEFLKSLGADEVIDYTKDDFSQILEDYDLVIDTLGGEIQDKSLNILKEGGMLVSIVEEPDHKKANELGVTAKLHWLIPDGEELAELAEMMENETLKPVVGSVFPFSVQGVKDAHELSETHHARGKIIIEIRYL</sequence>
<dbReference type="Gene3D" id="3.40.50.720">
    <property type="entry name" value="NAD(P)-binding Rossmann-like Domain"/>
    <property type="match status" value="1"/>
</dbReference>
<comment type="caution">
    <text evidence="2">The sequence shown here is derived from an EMBL/GenBank/DDBJ whole genome shotgun (WGS) entry which is preliminary data.</text>
</comment>
<reference evidence="2 3" key="1">
    <citation type="submission" date="2019-03" db="EMBL/GenBank/DDBJ databases">
        <title>Subsurface microbial communities from deep shales in Ohio and West Virginia, USA.</title>
        <authorList>
            <person name="Wrighton K."/>
        </authorList>
    </citation>
    <scope>NUCLEOTIDE SEQUENCE [LARGE SCALE GENOMIC DNA]</scope>
    <source>
        <strain evidence="2 3">MSL9.2</strain>
    </source>
</reference>
<dbReference type="Proteomes" id="UP000294697">
    <property type="component" value="Unassembled WGS sequence"/>
</dbReference>
<name>A0A4R7Z805_9FIRM</name>
<dbReference type="InterPro" id="IPR050700">
    <property type="entry name" value="YIM1/Zinc_Alcohol_DH_Fams"/>
</dbReference>
<dbReference type="Pfam" id="PF08240">
    <property type="entry name" value="ADH_N"/>
    <property type="match status" value="1"/>
</dbReference>
<feature type="domain" description="Enoyl reductase (ER)" evidence="1">
    <location>
        <begin position="10"/>
        <end position="308"/>
    </location>
</feature>
<accession>A0A4R7Z805</accession>
<dbReference type="OrthoDB" id="9792162at2"/>
<organism evidence="2 3">
    <name type="scientific">Halanaerobium saccharolyticum</name>
    <dbReference type="NCBI Taxonomy" id="43595"/>
    <lineage>
        <taxon>Bacteria</taxon>
        <taxon>Bacillati</taxon>
        <taxon>Bacillota</taxon>
        <taxon>Clostridia</taxon>
        <taxon>Halanaerobiales</taxon>
        <taxon>Halanaerobiaceae</taxon>
        <taxon>Halanaerobium</taxon>
    </lineage>
</organism>
<dbReference type="InterPro" id="IPR020843">
    <property type="entry name" value="ER"/>
</dbReference>
<gene>
    <name evidence="2" type="ORF">C8C77_101225</name>
</gene>
<dbReference type="PANTHER" id="PTHR11695:SF294">
    <property type="entry name" value="RETICULON-4-INTERACTING PROTEIN 1, MITOCHONDRIAL"/>
    <property type="match status" value="1"/>
</dbReference>
<dbReference type="InterPro" id="IPR036291">
    <property type="entry name" value="NAD(P)-bd_dom_sf"/>
</dbReference>
<dbReference type="SUPFAM" id="SSF50129">
    <property type="entry name" value="GroES-like"/>
    <property type="match status" value="1"/>
</dbReference>
<dbReference type="InterPro" id="IPR013154">
    <property type="entry name" value="ADH-like_N"/>
</dbReference>
<proteinExistence type="predicted"/>
<dbReference type="GO" id="GO:0016491">
    <property type="term" value="F:oxidoreductase activity"/>
    <property type="evidence" value="ECO:0007669"/>
    <property type="project" value="InterPro"/>
</dbReference>
<dbReference type="RefSeq" id="WP_111571135.1">
    <property type="nucleotide sequence ID" value="NZ_QLME01000002.1"/>
</dbReference>